<dbReference type="NCBIfam" id="TIGR00120">
    <property type="entry name" value="ArgJ"/>
    <property type="match status" value="1"/>
</dbReference>
<dbReference type="CDD" id="cd02152">
    <property type="entry name" value="OAT"/>
    <property type="match status" value="1"/>
</dbReference>
<dbReference type="Gene3D" id="3.60.70.12">
    <property type="entry name" value="L-amino peptidase D-ALA esterase/amidase"/>
    <property type="match status" value="1"/>
</dbReference>
<dbReference type="PANTHER" id="PTHR23100:SF0">
    <property type="entry name" value="ARGININE BIOSYNTHESIS BIFUNCTIONAL PROTEIN ARGJ, MITOCHONDRIAL"/>
    <property type="match status" value="1"/>
</dbReference>
<keyword evidence="8 11" id="KW-0068">Autocatalytic cleavage</keyword>
<dbReference type="GO" id="GO:0006592">
    <property type="term" value="P:ornithine biosynthetic process"/>
    <property type="evidence" value="ECO:0007669"/>
    <property type="project" value="TreeGrafter"/>
</dbReference>
<keyword evidence="6 11" id="KW-0028">Amino-acid biosynthesis</keyword>
<dbReference type="InterPro" id="IPR042195">
    <property type="entry name" value="ArgJ_beta_C"/>
</dbReference>
<dbReference type="GO" id="GO:0004042">
    <property type="term" value="F:L-glutamate N-acetyltransferase activity"/>
    <property type="evidence" value="ECO:0007669"/>
    <property type="project" value="UniProtKB-UniRule"/>
</dbReference>
<reference evidence="12" key="1">
    <citation type="submission" date="2023-01" db="EMBL/GenBank/DDBJ databases">
        <title>The genome sequence of Kordiimonadaceae bacterium 6D33.</title>
        <authorList>
            <person name="Liu Y."/>
        </authorList>
    </citation>
    <scope>NUCLEOTIDE SEQUENCE</scope>
    <source>
        <strain evidence="12">6D33</strain>
    </source>
</reference>
<feature type="binding site" evidence="11">
    <location>
        <position position="198"/>
    </location>
    <ligand>
        <name>substrate</name>
    </ligand>
</feature>
<dbReference type="FunFam" id="3.10.20.340:FF:000003">
    <property type="entry name" value="Arginine biosynthesis bifunctional protein ArgJ"/>
    <property type="match status" value="1"/>
</dbReference>
<feature type="site" description="Involved in the stabilization of negative charge on the oxyanion by the formation of the oxyanion hole" evidence="11">
    <location>
        <position position="125"/>
    </location>
</feature>
<dbReference type="FunFam" id="3.60.70.12:FF:000001">
    <property type="entry name" value="Arginine biosynthesis bifunctional protein ArgJ, chloroplastic"/>
    <property type="match status" value="1"/>
</dbReference>
<dbReference type="InterPro" id="IPR016117">
    <property type="entry name" value="ArgJ-like_dom_sf"/>
</dbReference>
<dbReference type="NCBIfam" id="NF003802">
    <property type="entry name" value="PRK05388.1"/>
    <property type="match status" value="1"/>
</dbReference>
<dbReference type="Proteomes" id="UP001217500">
    <property type="component" value="Chromosome"/>
</dbReference>
<comment type="pathway">
    <text evidence="11">Amino-acid biosynthesis; L-arginine biosynthesis; N(2)-acetyl-L-ornithine from L-glutamate: step 1/4.</text>
</comment>
<feature type="active site" description="Nucleophile" evidence="11">
    <location>
        <position position="198"/>
    </location>
</feature>
<comment type="pathway">
    <text evidence="11">Amino-acid biosynthesis; L-arginine biosynthesis; L-ornithine and N-acetyl-L-glutamate from L-glutamate and N(2)-acetyl-L-ornithine (cyclic): step 1/1.</text>
</comment>
<organism evidence="12 13">
    <name type="scientific">Gimibacter soli</name>
    <dbReference type="NCBI Taxonomy" id="3024400"/>
    <lineage>
        <taxon>Bacteria</taxon>
        <taxon>Pseudomonadati</taxon>
        <taxon>Pseudomonadota</taxon>
        <taxon>Alphaproteobacteria</taxon>
        <taxon>Kordiimonadales</taxon>
        <taxon>Temperatibacteraceae</taxon>
        <taxon>Gimibacter</taxon>
    </lineage>
</organism>
<evidence type="ECO:0000256" key="8">
    <source>
        <dbReference type="ARBA" id="ARBA00022813"/>
    </source>
</evidence>
<dbReference type="PANTHER" id="PTHR23100">
    <property type="entry name" value="ARGININE BIOSYNTHESIS BIFUNCTIONAL PROTEIN ARGJ"/>
    <property type="match status" value="1"/>
</dbReference>
<feature type="binding site" evidence="11">
    <location>
        <position position="410"/>
    </location>
    <ligand>
        <name>substrate</name>
    </ligand>
</feature>
<protein>
    <recommendedName>
        <fullName evidence="11">Arginine biosynthesis bifunctional protein ArgJ</fullName>
    </recommendedName>
    <domain>
        <recommendedName>
            <fullName evidence="11">Glutamate N-acetyltransferase</fullName>
            <ecNumber evidence="11">2.3.1.35</ecNumber>
        </recommendedName>
        <alternativeName>
            <fullName evidence="11">Ornithine acetyltransferase</fullName>
            <shortName evidence="11">OATase</shortName>
        </alternativeName>
        <alternativeName>
            <fullName evidence="11">Ornithine transacetylase</fullName>
        </alternativeName>
    </domain>
    <domain>
        <recommendedName>
            <fullName evidence="11">Amino-acid acetyltransferase</fullName>
            <ecNumber evidence="11">2.3.1.1</ecNumber>
        </recommendedName>
        <alternativeName>
            <fullName evidence="11">N-acetylglutamate synthase</fullName>
            <shortName evidence="11">AGSase</shortName>
        </alternativeName>
    </domain>
    <component>
        <recommendedName>
            <fullName evidence="11">Arginine biosynthesis bifunctional protein ArgJ alpha chain</fullName>
        </recommendedName>
    </component>
    <component>
        <recommendedName>
            <fullName evidence="11">Arginine biosynthesis bifunctional protein ArgJ beta chain</fullName>
        </recommendedName>
    </component>
</protein>
<evidence type="ECO:0000313" key="13">
    <source>
        <dbReference type="Proteomes" id="UP001217500"/>
    </source>
</evidence>
<name>A0AAF0BH93_9PROT</name>
<evidence type="ECO:0000256" key="2">
    <source>
        <dbReference type="ARBA" id="ARBA00006774"/>
    </source>
</evidence>
<feature type="binding site" evidence="11">
    <location>
        <position position="286"/>
    </location>
    <ligand>
        <name>substrate</name>
    </ligand>
</feature>
<keyword evidence="10 11" id="KW-0012">Acyltransferase</keyword>
<comment type="function">
    <text evidence="11">Catalyzes two activities which are involved in the cyclic version of arginine biosynthesis: the synthesis of N-acetylglutamate from glutamate and acetyl-CoA as the acetyl donor, and of ornithine by transacetylation between N(2)-acetylornithine and glutamate.</text>
</comment>
<dbReference type="RefSeq" id="WP_289503882.1">
    <property type="nucleotide sequence ID" value="NZ_CP116805.1"/>
</dbReference>
<comment type="subcellular location">
    <subcellularLocation>
        <location evidence="1 11">Cytoplasm</location>
    </subcellularLocation>
</comment>
<dbReference type="EC" id="2.3.1.35" evidence="11"/>
<evidence type="ECO:0000256" key="1">
    <source>
        <dbReference type="ARBA" id="ARBA00004496"/>
    </source>
</evidence>
<dbReference type="GO" id="GO:0004358">
    <property type="term" value="F:L-glutamate N-acetyltransferase activity, acting on acetyl-L-ornithine as donor"/>
    <property type="evidence" value="ECO:0007669"/>
    <property type="project" value="UniProtKB-UniRule"/>
</dbReference>
<proteinExistence type="inferred from homology"/>
<dbReference type="Gene3D" id="3.10.20.340">
    <property type="entry name" value="ArgJ beta chain, C-terminal domain"/>
    <property type="match status" value="1"/>
</dbReference>
<feature type="binding site" evidence="11">
    <location>
        <position position="187"/>
    </location>
    <ligand>
        <name>substrate</name>
    </ligand>
</feature>
<evidence type="ECO:0000256" key="3">
    <source>
        <dbReference type="ARBA" id="ARBA00011475"/>
    </source>
</evidence>
<comment type="catalytic activity">
    <reaction evidence="11">
        <text>L-glutamate + acetyl-CoA = N-acetyl-L-glutamate + CoA + H(+)</text>
        <dbReference type="Rhea" id="RHEA:24292"/>
        <dbReference type="ChEBI" id="CHEBI:15378"/>
        <dbReference type="ChEBI" id="CHEBI:29985"/>
        <dbReference type="ChEBI" id="CHEBI:44337"/>
        <dbReference type="ChEBI" id="CHEBI:57287"/>
        <dbReference type="ChEBI" id="CHEBI:57288"/>
        <dbReference type="EC" id="2.3.1.1"/>
    </reaction>
</comment>
<feature type="chain" id="PRO_5041753540" description="Arginine biosynthesis bifunctional protein ArgJ alpha chain" evidence="11">
    <location>
        <begin position="1"/>
        <end position="197"/>
    </location>
</feature>
<gene>
    <name evidence="11 12" type="primary">argJ</name>
    <name evidence="12" type="ORF">PH603_00130</name>
</gene>
<keyword evidence="5 11" id="KW-0055">Arginine biosynthesis</keyword>
<feature type="binding site" evidence="11">
    <location>
        <position position="161"/>
    </location>
    <ligand>
        <name>substrate</name>
    </ligand>
</feature>
<dbReference type="KEGG" id="gso:PH603_00130"/>
<comment type="similarity">
    <text evidence="2 11">Belongs to the ArgJ family.</text>
</comment>
<dbReference type="AlphaFoldDB" id="A0AAF0BH93"/>
<keyword evidence="9 11" id="KW-0511">Multifunctional enzyme</keyword>
<evidence type="ECO:0000256" key="7">
    <source>
        <dbReference type="ARBA" id="ARBA00022679"/>
    </source>
</evidence>
<sequence>MATLKLSPLAPAQFPHITPVPGVELGAFAAGLRYKNRPDIMMAVLAEGTSAAGVFTRSKAPAAPVDWCKAALGATGGKARVVVCNAGNANAFTGEKGAKATLDIATDASDVIGCDLNEVMVASTGVIGVPLNTAPFRKAIERMKDGLSAGLWKEAASAIMTTDTFAKGASRVAEIEGKPVVISGFTKGSGMIAPDMATMLGFIFTNANVSPACLQSILSEVTDRSFNSITVDGDTSTNDCVMAFATGVHANGDTISDPADPRLDDFRAKFEEIAVDLAQQIVKDGEGATKFVTITIEGAEDDAAARTIGLSVANSPLVKTAIAGEDANWGRIVAAVGKAGEKADRDKLMIWIGGQLVAHKGAVHPRYSEEETSAHMKGQYIDLRVDVGGIGTGKATVWTCDLTYEYIRINGDYRS</sequence>
<evidence type="ECO:0000313" key="12">
    <source>
        <dbReference type="EMBL" id="WCL54163.1"/>
    </source>
</evidence>
<dbReference type="Pfam" id="PF01960">
    <property type="entry name" value="ArgJ"/>
    <property type="match status" value="1"/>
</dbReference>
<feature type="binding site" evidence="11">
    <location>
        <position position="415"/>
    </location>
    <ligand>
        <name>substrate</name>
    </ligand>
</feature>
<dbReference type="EC" id="2.3.1.1" evidence="11"/>
<dbReference type="SUPFAM" id="SSF56266">
    <property type="entry name" value="DmpA/ArgJ-like"/>
    <property type="match status" value="1"/>
</dbReference>
<keyword evidence="13" id="KW-1185">Reference proteome</keyword>
<dbReference type="EMBL" id="CP116805">
    <property type="protein sequence ID" value="WCL54163.1"/>
    <property type="molecule type" value="Genomic_DNA"/>
</dbReference>
<keyword evidence="4 11" id="KW-0963">Cytoplasm</keyword>
<evidence type="ECO:0000256" key="9">
    <source>
        <dbReference type="ARBA" id="ARBA00023268"/>
    </source>
</evidence>
<feature type="site" description="Involved in the stabilization of negative charge on the oxyanion by the formation of the oxyanion hole" evidence="11">
    <location>
        <position position="124"/>
    </location>
</feature>
<dbReference type="GO" id="GO:0005737">
    <property type="term" value="C:cytoplasm"/>
    <property type="evidence" value="ECO:0007669"/>
    <property type="project" value="UniProtKB-SubCell"/>
</dbReference>
<evidence type="ECO:0000256" key="6">
    <source>
        <dbReference type="ARBA" id="ARBA00022605"/>
    </source>
</evidence>
<dbReference type="HAMAP" id="MF_01106">
    <property type="entry name" value="ArgJ"/>
    <property type="match status" value="1"/>
</dbReference>
<evidence type="ECO:0000256" key="10">
    <source>
        <dbReference type="ARBA" id="ARBA00023315"/>
    </source>
</evidence>
<evidence type="ECO:0000256" key="4">
    <source>
        <dbReference type="ARBA" id="ARBA00022490"/>
    </source>
</evidence>
<comment type="subunit">
    <text evidence="3 11">Heterotetramer of two alpha and two beta chains.</text>
</comment>
<keyword evidence="7 11" id="KW-0808">Transferase</keyword>
<dbReference type="GO" id="GO:0006526">
    <property type="term" value="P:L-arginine biosynthetic process"/>
    <property type="evidence" value="ECO:0007669"/>
    <property type="project" value="UniProtKB-UniRule"/>
</dbReference>
<feature type="chain" id="PRO_5041753539" description="Arginine biosynthesis bifunctional protein ArgJ beta chain" evidence="11">
    <location>
        <begin position="198"/>
        <end position="415"/>
    </location>
</feature>
<dbReference type="InterPro" id="IPR002813">
    <property type="entry name" value="Arg_biosynth_ArgJ"/>
</dbReference>
<comment type="catalytic activity">
    <reaction evidence="11">
        <text>N(2)-acetyl-L-ornithine + L-glutamate = N-acetyl-L-glutamate + L-ornithine</text>
        <dbReference type="Rhea" id="RHEA:15349"/>
        <dbReference type="ChEBI" id="CHEBI:29985"/>
        <dbReference type="ChEBI" id="CHEBI:44337"/>
        <dbReference type="ChEBI" id="CHEBI:46911"/>
        <dbReference type="ChEBI" id="CHEBI:57805"/>
        <dbReference type="EC" id="2.3.1.35"/>
    </reaction>
</comment>
<accession>A0AAF0BH93</accession>
<feature type="site" description="Cleavage; by autolysis" evidence="11">
    <location>
        <begin position="197"/>
        <end position="198"/>
    </location>
</feature>
<evidence type="ECO:0000256" key="5">
    <source>
        <dbReference type="ARBA" id="ARBA00022571"/>
    </source>
</evidence>
<evidence type="ECO:0000256" key="11">
    <source>
        <dbReference type="HAMAP-Rule" id="MF_01106"/>
    </source>
</evidence>